<gene>
    <name evidence="3" type="ORF">OnM2_070046</name>
</gene>
<dbReference type="PANTHER" id="PTHR31811">
    <property type="entry name" value="TRNA A64-2'-O-RIBOSYLPHOSPHATE TRANSFERASE"/>
    <property type="match status" value="1"/>
</dbReference>
<feature type="domain" description="Rit1 DUSP-like" evidence="1">
    <location>
        <begin position="340"/>
        <end position="457"/>
    </location>
</feature>
<dbReference type="InterPro" id="IPR007306">
    <property type="entry name" value="Rit1"/>
</dbReference>
<dbReference type="GO" id="GO:0019988">
    <property type="term" value="P:charged-tRNA amino acid modification"/>
    <property type="evidence" value="ECO:0007669"/>
    <property type="project" value="InterPro"/>
</dbReference>
<evidence type="ECO:0000259" key="2">
    <source>
        <dbReference type="Pfam" id="PF17184"/>
    </source>
</evidence>
<dbReference type="STRING" id="212602.A0A420HKM8"/>
<evidence type="ECO:0000313" key="3">
    <source>
        <dbReference type="EMBL" id="RKF57995.1"/>
    </source>
</evidence>
<organism evidence="3 4">
    <name type="scientific">Erysiphe neolycopersici</name>
    <dbReference type="NCBI Taxonomy" id="212602"/>
    <lineage>
        <taxon>Eukaryota</taxon>
        <taxon>Fungi</taxon>
        <taxon>Dikarya</taxon>
        <taxon>Ascomycota</taxon>
        <taxon>Pezizomycotina</taxon>
        <taxon>Leotiomycetes</taxon>
        <taxon>Erysiphales</taxon>
        <taxon>Erysiphaceae</taxon>
        <taxon>Erysiphe</taxon>
    </lineage>
</organism>
<dbReference type="Pfam" id="PF17184">
    <property type="entry name" value="Rit1_C"/>
    <property type="match status" value="1"/>
</dbReference>
<name>A0A420HKM8_9PEZI</name>
<dbReference type="Pfam" id="PF04179">
    <property type="entry name" value="Init_tRNA_PT"/>
    <property type="match status" value="1"/>
</dbReference>
<dbReference type="EMBL" id="MCFK01007059">
    <property type="protein sequence ID" value="RKF57995.1"/>
    <property type="molecule type" value="Genomic_DNA"/>
</dbReference>
<dbReference type="Proteomes" id="UP000286134">
    <property type="component" value="Unassembled WGS sequence"/>
</dbReference>
<dbReference type="OrthoDB" id="45256at2759"/>
<reference evidence="3 4" key="1">
    <citation type="journal article" date="2018" name="BMC Genomics">
        <title>Comparative genome analyses reveal sequence features reflecting distinct modes of host-adaptation between dicot and monocot powdery mildew.</title>
        <authorList>
            <person name="Wu Y."/>
            <person name="Ma X."/>
            <person name="Pan Z."/>
            <person name="Kale S.D."/>
            <person name="Song Y."/>
            <person name="King H."/>
            <person name="Zhang Q."/>
            <person name="Presley C."/>
            <person name="Deng X."/>
            <person name="Wei C.I."/>
            <person name="Xiao S."/>
        </authorList>
    </citation>
    <scope>NUCLEOTIDE SEQUENCE [LARGE SCALE GENOMIC DNA]</scope>
    <source>
        <strain evidence="3">UMSG2</strain>
    </source>
</reference>
<sequence length="460" mass="52050">MPLTTKDLIFSEQANHDFGKILAELKRSNLTIHNRLTSILHDSHFAEKISALYGRPLIANERCGSWYVQPKIKVESAYFKSTDGHTGVWKFSSRRLNLHLLQIIGINDGCIIVDSTRRGKSMPDALSKTVPIWCAVLNQYLFPEKSRFDSLHTPPQLVSSSEHDQINALISGFVADLQALKISPIQLRSYLHKPLRPIWVTPDSWPTEESYDFPDFHPIICCTVSRRIQGSEHSASGYIQGAGDDTENWAHGLTPLLFWENQENLLSMSDSDLPEYIEKLVMAQKHRNMHSRKELCCIKPTLCLFVTSIPEGNEMSICSKSCVILLLPLLREIDELNNKLIIGIGKEKLAARNLRKFLPLIMEFVKKKITTRKFKENTVEKDFQIVIACETGVGPSIGVALVILCLFFDDDANFVQSPRNQRSIDKSFIKSRLSWISTSIPEANPSRAILQSVNSFLMSP</sequence>
<dbReference type="AlphaFoldDB" id="A0A420HKM8"/>
<dbReference type="InterPro" id="IPR033421">
    <property type="entry name" value="Rit1_DUSP-like"/>
</dbReference>
<dbReference type="PIRSF" id="PIRSF007747">
    <property type="entry name" value="Ribosyl_Ptfrase"/>
    <property type="match status" value="1"/>
</dbReference>
<protein>
    <submittedName>
        <fullName evidence="3">Uncharacterized protein C3F10.06c</fullName>
    </submittedName>
</protein>
<feature type="domain" description="Rit1 N-terminal" evidence="2">
    <location>
        <begin position="25"/>
        <end position="281"/>
    </location>
</feature>
<dbReference type="GO" id="GO:0005737">
    <property type="term" value="C:cytoplasm"/>
    <property type="evidence" value="ECO:0007669"/>
    <property type="project" value="TreeGrafter"/>
</dbReference>
<evidence type="ECO:0000259" key="1">
    <source>
        <dbReference type="Pfam" id="PF04179"/>
    </source>
</evidence>
<proteinExistence type="predicted"/>
<comment type="caution">
    <text evidence="3">The sequence shown here is derived from an EMBL/GenBank/DDBJ whole genome shotgun (WGS) entry which is preliminary data.</text>
</comment>
<evidence type="ECO:0000313" key="4">
    <source>
        <dbReference type="Proteomes" id="UP000286134"/>
    </source>
</evidence>
<dbReference type="GO" id="GO:0043399">
    <property type="term" value="F:tRNA adenosine(64)-2'-O-ribosylphosphate transferase activity"/>
    <property type="evidence" value="ECO:0007669"/>
    <property type="project" value="InterPro"/>
</dbReference>
<dbReference type="PANTHER" id="PTHR31811:SF0">
    <property type="entry name" value="TRNA A64-2'-O-RIBOSYLPHOSPHATE TRANSFERASE"/>
    <property type="match status" value="1"/>
</dbReference>
<keyword evidence="4" id="KW-1185">Reference proteome</keyword>
<accession>A0A420HKM8</accession>
<dbReference type="InterPro" id="IPR033449">
    <property type="entry name" value="Rit1_N"/>
</dbReference>